<dbReference type="GO" id="GO:0003676">
    <property type="term" value="F:nucleic acid binding"/>
    <property type="evidence" value="ECO:0007669"/>
    <property type="project" value="InterPro"/>
</dbReference>
<evidence type="ECO:0000256" key="1">
    <source>
        <dbReference type="ARBA" id="ARBA00022722"/>
    </source>
</evidence>
<accession>A0A0U4WDK0</accession>
<dbReference type="GO" id="GO:0008408">
    <property type="term" value="F:3'-5' exonuclease activity"/>
    <property type="evidence" value="ECO:0007669"/>
    <property type="project" value="TreeGrafter"/>
</dbReference>
<dbReference type="Pfam" id="PF00929">
    <property type="entry name" value="RNase_T"/>
    <property type="match status" value="1"/>
</dbReference>
<sequence>MNLLSSSFSATAVPGYNAQQVRAREQARRWLEQDVLVLDTEATGLGEDAQLIEVAVMTLSGRVLLDTLVRPSIAVPREATLIHGLTDAHLSQAPAFPEVFAQLWPLLQGRTVLGYGMAFDYRLLAHNAGLHGQALPPELERETPPVQLVDGTRLHCLMQLYAQFWQEPSLDSRSQDGWRRKSLATAARQQGVAVQETHRALPDCRLKAALVRALADEAPATWHGVQALAG</sequence>
<reference evidence="5 6" key="1">
    <citation type="submission" date="2016-01" db="EMBL/GenBank/DDBJ databases">
        <title>Annotation of Pseudomonas oryzihabitans USDA-ARS-USMARC-56511.</title>
        <authorList>
            <person name="Harhay G.P."/>
            <person name="Harhay D.M."/>
            <person name="Smith T.P.L."/>
            <person name="Bono J.L."/>
            <person name="Heaton M.P."/>
            <person name="Clawson M.L."/>
            <person name="Chitko-Mckown C.G."/>
            <person name="Capik S.F."/>
            <person name="DeDonder K.D."/>
            <person name="Apley M.D."/>
            <person name="Lubbers B.V."/>
            <person name="White B.J."/>
            <person name="Larson R.L."/>
        </authorList>
    </citation>
    <scope>NUCLEOTIDE SEQUENCE [LARGE SCALE GENOMIC DNA]</scope>
    <source>
        <strain evidence="5 6">USDA-ARS-USMARC-56511</strain>
    </source>
</reference>
<dbReference type="EMBL" id="CP013987">
    <property type="protein sequence ID" value="ALZ86101.1"/>
    <property type="molecule type" value="Genomic_DNA"/>
</dbReference>
<dbReference type="RefSeq" id="WP_059316208.1">
    <property type="nucleotide sequence ID" value="NZ_CP013987.1"/>
</dbReference>
<evidence type="ECO:0000313" key="5">
    <source>
        <dbReference type="EMBL" id="ALZ86101.1"/>
    </source>
</evidence>
<keyword evidence="1" id="KW-0540">Nuclease</keyword>
<dbReference type="PANTHER" id="PTHR30231">
    <property type="entry name" value="DNA POLYMERASE III SUBUNIT EPSILON"/>
    <property type="match status" value="1"/>
</dbReference>
<dbReference type="SMART" id="SM00479">
    <property type="entry name" value="EXOIII"/>
    <property type="match status" value="1"/>
</dbReference>
<protein>
    <submittedName>
        <fullName evidence="5">DNA polymerase III subunit epsilon</fullName>
    </submittedName>
</protein>
<evidence type="ECO:0000259" key="4">
    <source>
        <dbReference type="SMART" id="SM00479"/>
    </source>
</evidence>
<dbReference type="InterPro" id="IPR012337">
    <property type="entry name" value="RNaseH-like_sf"/>
</dbReference>
<dbReference type="Gene3D" id="3.30.420.10">
    <property type="entry name" value="Ribonuclease H-like superfamily/Ribonuclease H"/>
    <property type="match status" value="1"/>
</dbReference>
<evidence type="ECO:0000313" key="6">
    <source>
        <dbReference type="Proteomes" id="UP000064137"/>
    </source>
</evidence>
<dbReference type="PANTHER" id="PTHR30231:SF4">
    <property type="entry name" value="PROTEIN NEN2"/>
    <property type="match status" value="1"/>
</dbReference>
<dbReference type="InterPro" id="IPR013520">
    <property type="entry name" value="Ribonucl_H"/>
</dbReference>
<dbReference type="Proteomes" id="UP000064137">
    <property type="component" value="Chromosome"/>
</dbReference>
<organism evidence="5 6">
    <name type="scientific">Pseudomonas oryzihabitans</name>
    <dbReference type="NCBI Taxonomy" id="47885"/>
    <lineage>
        <taxon>Bacteria</taxon>
        <taxon>Pseudomonadati</taxon>
        <taxon>Pseudomonadota</taxon>
        <taxon>Gammaproteobacteria</taxon>
        <taxon>Pseudomonadales</taxon>
        <taxon>Pseudomonadaceae</taxon>
        <taxon>Pseudomonas</taxon>
    </lineage>
</organism>
<dbReference type="OrthoDB" id="280774at2"/>
<proteinExistence type="predicted"/>
<dbReference type="CDD" id="cd06127">
    <property type="entry name" value="DEDDh"/>
    <property type="match status" value="1"/>
</dbReference>
<keyword evidence="2" id="KW-0378">Hydrolase</keyword>
<dbReference type="AlphaFoldDB" id="A0A0U4WDK0"/>
<keyword evidence="3" id="KW-0269">Exonuclease</keyword>
<evidence type="ECO:0000256" key="2">
    <source>
        <dbReference type="ARBA" id="ARBA00022801"/>
    </source>
</evidence>
<dbReference type="SUPFAM" id="SSF53098">
    <property type="entry name" value="Ribonuclease H-like"/>
    <property type="match status" value="1"/>
</dbReference>
<dbReference type="KEGG" id="por:APT59_18540"/>
<dbReference type="InterPro" id="IPR036397">
    <property type="entry name" value="RNaseH_sf"/>
</dbReference>
<gene>
    <name evidence="5" type="ORF">APT59_18540</name>
</gene>
<name>A0A0U4WDK0_9PSED</name>
<evidence type="ECO:0000256" key="3">
    <source>
        <dbReference type="ARBA" id="ARBA00022839"/>
    </source>
</evidence>
<dbReference type="GO" id="GO:0006259">
    <property type="term" value="P:DNA metabolic process"/>
    <property type="evidence" value="ECO:0007669"/>
    <property type="project" value="UniProtKB-ARBA"/>
</dbReference>
<feature type="domain" description="Exonuclease" evidence="4">
    <location>
        <begin position="34"/>
        <end position="220"/>
    </location>
</feature>